<dbReference type="AlphaFoldDB" id="A0A4S4MMT3"/>
<feature type="chain" id="PRO_5020413257" description="Phytocyanin domain-containing protein" evidence="1">
    <location>
        <begin position="20"/>
        <end position="368"/>
    </location>
</feature>
<dbReference type="Gene3D" id="2.60.40.420">
    <property type="entry name" value="Cupredoxins - blue copper proteins"/>
    <property type="match status" value="2"/>
</dbReference>
<dbReference type="SUPFAM" id="SSF49503">
    <property type="entry name" value="Cupredoxins"/>
    <property type="match status" value="2"/>
</dbReference>
<sequence>MFSKTSFVAALALAASASAAMQHTIIVGDVNGDTVYTPPYLVSLVLRLDATQPYLLEAQDADVGDQLIFEFQQKNHSAVQSTFDNPCTSNGGFNSGFFPVSAAQTDNFPTFTVPVKDKNPIWVYCAQNANLPTSHCGMGMVFAANPGFVFDAFRAKALAIGAKLKAEGLASSIRASATASLKPINIAAPSALPVTHTIIVGDANGDTIYTPPFLDANVGDQLIFEFQQKNHSAVQSTFDNPCTSNGGFNSGFHPVPVGQTSEFPQFAVTVKDKNPIWVYCAQNAGLPTSHCGMGMVFGANPGNKFDAFKQKALAIGAQLKAQASATSTTTGDVTVTRTITSEGSTMTQYKTFQPLQPPFQSIPTLSAH</sequence>
<dbReference type="Proteomes" id="UP000308730">
    <property type="component" value="Unassembled WGS sequence"/>
</dbReference>
<name>A0A4S4MMT3_9APHY</name>
<reference evidence="2 3" key="1">
    <citation type="submission" date="2019-02" db="EMBL/GenBank/DDBJ databases">
        <title>Genome sequencing of the rare red list fungi Antrodiella citrinella (Flaviporus citrinellus).</title>
        <authorList>
            <person name="Buettner E."/>
            <person name="Kellner H."/>
        </authorList>
    </citation>
    <scope>NUCLEOTIDE SEQUENCE [LARGE SCALE GENOMIC DNA]</scope>
    <source>
        <strain evidence="2 3">DSM 108506</strain>
    </source>
</reference>
<gene>
    <name evidence="2" type="ORF">EUX98_g7601</name>
</gene>
<feature type="signal peptide" evidence="1">
    <location>
        <begin position="1"/>
        <end position="19"/>
    </location>
</feature>
<evidence type="ECO:0008006" key="4">
    <source>
        <dbReference type="Google" id="ProtNLM"/>
    </source>
</evidence>
<evidence type="ECO:0000313" key="3">
    <source>
        <dbReference type="Proteomes" id="UP000308730"/>
    </source>
</evidence>
<dbReference type="InterPro" id="IPR008972">
    <property type="entry name" value="Cupredoxin"/>
</dbReference>
<proteinExistence type="predicted"/>
<dbReference type="EMBL" id="SGPM01000330">
    <property type="protein sequence ID" value="THH26587.1"/>
    <property type="molecule type" value="Genomic_DNA"/>
</dbReference>
<accession>A0A4S4MMT3</accession>
<evidence type="ECO:0000313" key="2">
    <source>
        <dbReference type="EMBL" id="THH26587.1"/>
    </source>
</evidence>
<dbReference type="OrthoDB" id="1921208at2759"/>
<keyword evidence="3" id="KW-1185">Reference proteome</keyword>
<dbReference type="CDD" id="cd00920">
    <property type="entry name" value="Cupredoxin"/>
    <property type="match status" value="1"/>
</dbReference>
<comment type="caution">
    <text evidence="2">The sequence shown here is derived from an EMBL/GenBank/DDBJ whole genome shotgun (WGS) entry which is preliminary data.</text>
</comment>
<dbReference type="PANTHER" id="PTHR34883:SF4">
    <property type="entry name" value="CUPREDOXIN"/>
    <property type="match status" value="1"/>
</dbReference>
<keyword evidence="1" id="KW-0732">Signal</keyword>
<organism evidence="2 3">
    <name type="scientific">Antrodiella citrinella</name>
    <dbReference type="NCBI Taxonomy" id="2447956"/>
    <lineage>
        <taxon>Eukaryota</taxon>
        <taxon>Fungi</taxon>
        <taxon>Dikarya</taxon>
        <taxon>Basidiomycota</taxon>
        <taxon>Agaricomycotina</taxon>
        <taxon>Agaricomycetes</taxon>
        <taxon>Polyporales</taxon>
        <taxon>Steccherinaceae</taxon>
        <taxon>Antrodiella</taxon>
    </lineage>
</organism>
<protein>
    <recommendedName>
        <fullName evidence="4">Phytocyanin domain-containing protein</fullName>
    </recommendedName>
</protein>
<dbReference type="InterPro" id="IPR052953">
    <property type="entry name" value="Ser-rich/MCO-related"/>
</dbReference>
<evidence type="ECO:0000256" key="1">
    <source>
        <dbReference type="SAM" id="SignalP"/>
    </source>
</evidence>
<dbReference type="PANTHER" id="PTHR34883">
    <property type="entry name" value="SERINE-RICH PROTEIN, PUTATIVE-RELATED-RELATED"/>
    <property type="match status" value="1"/>
</dbReference>